<evidence type="ECO:0000313" key="3">
    <source>
        <dbReference type="EMBL" id="RBI66904.1"/>
    </source>
</evidence>
<dbReference type="InterPro" id="IPR011042">
    <property type="entry name" value="6-blade_b-propeller_TolB-like"/>
</dbReference>
<feature type="transmembrane region" description="Helical" evidence="1">
    <location>
        <begin position="165"/>
        <end position="184"/>
    </location>
</feature>
<feature type="transmembrane region" description="Helical" evidence="1">
    <location>
        <begin position="90"/>
        <end position="110"/>
    </location>
</feature>
<keyword evidence="4" id="KW-1185">Reference proteome</keyword>
<feature type="transmembrane region" description="Helical" evidence="1">
    <location>
        <begin position="122"/>
        <end position="144"/>
    </location>
</feature>
<feature type="transmembrane region" description="Helical" evidence="1">
    <location>
        <begin position="63"/>
        <end position="83"/>
    </location>
</feature>
<dbReference type="PANTHER" id="PTHR19328">
    <property type="entry name" value="HEDGEHOG-INTERACTING PROTEIN"/>
    <property type="match status" value="1"/>
</dbReference>
<dbReference type="AlphaFoldDB" id="A0A365TMT1"/>
<dbReference type="OrthoDB" id="9770043at2"/>
<sequence length="536" mass="58137">MTKTKRWLPTLISFAIALLFGVALGSVVQTQFNLNALQGIGVEIPLAQRLETTLIDLVSFAPIYTLLFSVGFLLSQLAAIVLCKWLGGRFLALLSAGAAMLGLLVSIKIVDAFAPMPTFIAATRGTVGLVAMLITAALAGWLFAVLKKRSERYSSAPKVRNARGLYSVLLVGGVSGLITLVPPVQAQAEPSYHVATFADSLEYPWSLAFLPDGRLLVTERPGRLRLLGPDGDTLVASLSGMPAVYTGGNAGLFDILISPDFETDQKIYFSYACGTHEANHTCLGIGKLADTSVENVTEIFRVQPSKKHFSHFGGRLAWLPDDTLILTLGDGFDYREQAQNLHNHIGSIVRLNQDGSVPDDNPFVGRDDARPEIYSYGHRNVQGLLFDTQHQRLIAHEHGPRGGDEINIIKPGANYGWPMATGGLDYNGAHITPYHAYPGTESALLEWTPSIAPSGMALYTGALFPQWQGDLFVGGLASRDVRRVHIDDDSTSATEVERLFGELGERIREVLMGPEGALYLLTDSPDGRVLRITPQQ</sequence>
<keyword evidence="1" id="KW-0812">Transmembrane</keyword>
<dbReference type="PANTHER" id="PTHR19328:SF75">
    <property type="entry name" value="ALDOSE SUGAR DEHYDROGENASE YLII"/>
    <property type="match status" value="1"/>
</dbReference>
<evidence type="ECO:0000259" key="2">
    <source>
        <dbReference type="Pfam" id="PF07995"/>
    </source>
</evidence>
<organism evidence="3 4">
    <name type="scientific">Vreelandella sulfidaeris</name>
    <dbReference type="NCBI Taxonomy" id="115553"/>
    <lineage>
        <taxon>Bacteria</taxon>
        <taxon>Pseudomonadati</taxon>
        <taxon>Pseudomonadota</taxon>
        <taxon>Gammaproteobacteria</taxon>
        <taxon>Oceanospirillales</taxon>
        <taxon>Halomonadaceae</taxon>
        <taxon>Vreelandella</taxon>
    </lineage>
</organism>
<keyword evidence="1" id="KW-1133">Transmembrane helix</keyword>
<name>A0A365TMT1_9GAMM</name>
<comment type="caution">
    <text evidence="3">The sequence shown here is derived from an EMBL/GenBank/DDBJ whole genome shotgun (WGS) entry which is preliminary data.</text>
</comment>
<dbReference type="InterPro" id="IPR012938">
    <property type="entry name" value="Glc/Sorbosone_DH"/>
</dbReference>
<dbReference type="EMBL" id="QNTU01000007">
    <property type="protein sequence ID" value="RBI66904.1"/>
    <property type="molecule type" value="Genomic_DNA"/>
</dbReference>
<dbReference type="Pfam" id="PF07995">
    <property type="entry name" value="GSDH"/>
    <property type="match status" value="1"/>
</dbReference>
<feature type="domain" description="Glucose/Sorbosone dehydrogenase" evidence="2">
    <location>
        <begin position="201"/>
        <end position="531"/>
    </location>
</feature>
<dbReference type="SUPFAM" id="SSF50952">
    <property type="entry name" value="Soluble quinoprotein glucose dehydrogenase"/>
    <property type="match status" value="1"/>
</dbReference>
<keyword evidence="1" id="KW-0472">Membrane</keyword>
<evidence type="ECO:0000256" key="1">
    <source>
        <dbReference type="SAM" id="Phobius"/>
    </source>
</evidence>
<dbReference type="InterPro" id="IPR011041">
    <property type="entry name" value="Quinoprot_gluc/sorb_DH_b-prop"/>
</dbReference>
<proteinExistence type="predicted"/>
<evidence type="ECO:0000313" key="4">
    <source>
        <dbReference type="Proteomes" id="UP000252204"/>
    </source>
</evidence>
<gene>
    <name evidence="3" type="ORF">DQ400_11930</name>
</gene>
<dbReference type="RefSeq" id="WP_113269971.1">
    <property type="nucleotide sequence ID" value="NZ_QNTU01000007.1"/>
</dbReference>
<accession>A0A365TMT1</accession>
<dbReference type="Proteomes" id="UP000252204">
    <property type="component" value="Unassembled WGS sequence"/>
</dbReference>
<reference evidence="4" key="1">
    <citation type="submission" date="2018-06" db="EMBL/GenBank/DDBJ databases">
        <title>Whole genome sequencing of four bacterial strains from South Shetland trench revealing bio-synthetic gene clusters.</title>
        <authorList>
            <person name="Abdel-Mageed W.M."/>
            <person name="Lehri B."/>
            <person name="Jarmusch S."/>
            <person name="Miranda K."/>
            <person name="Goodfellow M."/>
            <person name="Jaspars M."/>
            <person name="Karlyshev A.V."/>
        </authorList>
    </citation>
    <scope>NUCLEOTIDE SEQUENCE [LARGE SCALE GENOMIC DNA]</scope>
    <source>
        <strain evidence="4">SST4</strain>
    </source>
</reference>
<dbReference type="Gene3D" id="2.120.10.30">
    <property type="entry name" value="TolB, C-terminal domain"/>
    <property type="match status" value="1"/>
</dbReference>
<protein>
    <submittedName>
        <fullName evidence="3">PQQ-dependent sugar dehydrogenase</fullName>
    </submittedName>
</protein>